<dbReference type="GO" id="GO:0043190">
    <property type="term" value="C:ATP-binding cassette (ABC) transporter complex"/>
    <property type="evidence" value="ECO:0007669"/>
    <property type="project" value="InterPro"/>
</dbReference>
<dbReference type="GO" id="GO:0006865">
    <property type="term" value="P:amino acid transport"/>
    <property type="evidence" value="ECO:0007669"/>
    <property type="project" value="UniProtKB-KW"/>
</dbReference>
<sequence>MDFIGAYSWINIRFLLEGLWLTILVAAISIVFSFVIGGIIGVIRYMKIPYLSKIVGVITDIVRNLPLLLIIFFTYFALPKIGLRLDIFWSVVAAMTVFESAMLSEIIRGGLKAVPKGQMEAARSTGLTYMQALMSIVMPQALKKMIPPIVSQFISLIKDTSLAVVIALPEVTHNAKIIYGQDTAFVIPMFVAMAALYFIVCYVLSIISKRLEIRLG</sequence>
<name>A0A1D2L8M7_BROTH</name>
<dbReference type="Proteomes" id="UP000270190">
    <property type="component" value="Unassembled WGS sequence"/>
</dbReference>
<evidence type="ECO:0000313" key="12">
    <source>
        <dbReference type="EMBL" id="SPP26910.1"/>
    </source>
</evidence>
<comment type="similarity">
    <text evidence="9">Belongs to the binding-protein-dependent transport system permease family.</text>
</comment>
<dbReference type="KEGG" id="bths:CNY62_12395"/>
<dbReference type="PROSITE" id="PS50928">
    <property type="entry name" value="ABC_TM1"/>
    <property type="match status" value="1"/>
</dbReference>
<keyword evidence="2 9" id="KW-0813">Transport</keyword>
<dbReference type="Gene3D" id="1.10.3720.10">
    <property type="entry name" value="MetI-like"/>
    <property type="match status" value="1"/>
</dbReference>
<dbReference type="InterPro" id="IPR000515">
    <property type="entry name" value="MetI-like"/>
</dbReference>
<reference evidence="11 13" key="1">
    <citation type="submission" date="2017-09" db="EMBL/GenBank/DDBJ databases">
        <title>Complete Genome Sequences of Two Strains of the Meat Spoilage Bacterium Brochothrix thermosphacta Isolated from Ground Chicken.</title>
        <authorList>
            <person name="Paoli G.C."/>
            <person name="Wijey C."/>
            <person name="Chen C.-Y."/>
            <person name="Nguyen L."/>
            <person name="Yan X."/>
            <person name="Irwin P.L."/>
        </authorList>
    </citation>
    <scope>NUCLEOTIDE SEQUENCE [LARGE SCALE GENOMIC DNA]</scope>
    <source>
        <strain evidence="11 13">BI</strain>
    </source>
</reference>
<dbReference type="OrthoDB" id="9805999at2"/>
<evidence type="ECO:0000256" key="6">
    <source>
        <dbReference type="ARBA" id="ARBA00022989"/>
    </source>
</evidence>
<dbReference type="PANTHER" id="PTHR30614:SF41">
    <property type="entry name" value="INNER MEMBRANE AMINO-ACID ABC TRANSPORTER PERMEASE PROTEIN YHDY"/>
    <property type="match status" value="1"/>
</dbReference>
<reference evidence="14" key="2">
    <citation type="submission" date="2018-04" db="EMBL/GenBank/DDBJ databases">
        <authorList>
            <person name="Illikoud N."/>
        </authorList>
    </citation>
    <scope>NUCLEOTIDE SEQUENCE [LARGE SCALE GENOMIC DNA]</scope>
</reference>
<dbReference type="SUPFAM" id="SSF161098">
    <property type="entry name" value="MetI-like"/>
    <property type="match status" value="1"/>
</dbReference>
<evidence type="ECO:0000256" key="8">
    <source>
        <dbReference type="ARBA" id="ARBA00023136"/>
    </source>
</evidence>
<dbReference type="Pfam" id="PF00528">
    <property type="entry name" value="BPD_transp_1"/>
    <property type="match status" value="1"/>
</dbReference>
<evidence type="ECO:0000256" key="9">
    <source>
        <dbReference type="RuleBase" id="RU363032"/>
    </source>
</evidence>
<keyword evidence="6 9" id="KW-1133">Transmembrane helix</keyword>
<protein>
    <submittedName>
        <fullName evidence="11">Amino acid ABC transporter permease</fullName>
    </submittedName>
    <submittedName>
        <fullName evidence="12">Glutamine ABC transporter (Permease)</fullName>
    </submittedName>
</protein>
<comment type="subcellular location">
    <subcellularLocation>
        <location evidence="1 9">Cell membrane</location>
        <topology evidence="1 9">Multi-pass membrane protein</topology>
    </subcellularLocation>
</comment>
<gene>
    <name evidence="12" type="primary">glnP</name>
    <name evidence="12" type="ORF">BTBSAS_120046</name>
    <name evidence="11" type="ORF">CNY62_12395</name>
</gene>
<evidence type="ECO:0000313" key="11">
    <source>
        <dbReference type="EMBL" id="ATF27099.1"/>
    </source>
</evidence>
<evidence type="ECO:0000256" key="2">
    <source>
        <dbReference type="ARBA" id="ARBA00022448"/>
    </source>
</evidence>
<organism evidence="11 13">
    <name type="scientific">Brochothrix thermosphacta</name>
    <name type="common">Microbacterium thermosphactum</name>
    <dbReference type="NCBI Taxonomy" id="2756"/>
    <lineage>
        <taxon>Bacteria</taxon>
        <taxon>Bacillati</taxon>
        <taxon>Bacillota</taxon>
        <taxon>Bacilli</taxon>
        <taxon>Bacillales</taxon>
        <taxon>Listeriaceae</taxon>
        <taxon>Brochothrix</taxon>
    </lineage>
</organism>
<feature type="transmembrane region" description="Helical" evidence="9">
    <location>
        <begin position="20"/>
        <end position="42"/>
    </location>
</feature>
<evidence type="ECO:0000256" key="3">
    <source>
        <dbReference type="ARBA" id="ARBA00022475"/>
    </source>
</evidence>
<keyword evidence="4 9" id="KW-0812">Transmembrane</keyword>
<dbReference type="Proteomes" id="UP000243591">
    <property type="component" value="Chromosome"/>
</dbReference>
<evidence type="ECO:0000313" key="14">
    <source>
        <dbReference type="Proteomes" id="UP000270190"/>
    </source>
</evidence>
<evidence type="ECO:0000313" key="13">
    <source>
        <dbReference type="Proteomes" id="UP000243591"/>
    </source>
</evidence>
<feature type="transmembrane region" description="Helical" evidence="9">
    <location>
        <begin position="54"/>
        <end position="75"/>
    </location>
</feature>
<dbReference type="InterPro" id="IPR035906">
    <property type="entry name" value="MetI-like_sf"/>
</dbReference>
<dbReference type="FunFam" id="1.10.3720.10:FF:000033">
    <property type="entry name" value="Polar amino acid ABC transporter permease"/>
    <property type="match status" value="1"/>
</dbReference>
<dbReference type="EMBL" id="CP023483">
    <property type="protein sequence ID" value="ATF27099.1"/>
    <property type="molecule type" value="Genomic_DNA"/>
</dbReference>
<dbReference type="RefSeq" id="WP_069119477.1">
    <property type="nucleotide sequence ID" value="NZ_CBCPJR010000001.1"/>
</dbReference>
<dbReference type="PANTHER" id="PTHR30614">
    <property type="entry name" value="MEMBRANE COMPONENT OF AMINO ACID ABC TRANSPORTER"/>
    <property type="match status" value="1"/>
</dbReference>
<keyword evidence="13" id="KW-1185">Reference proteome</keyword>
<keyword evidence="5" id="KW-0029">Amino-acid transport</keyword>
<dbReference type="InterPro" id="IPR010065">
    <property type="entry name" value="AA_ABC_transptr_permease_3TM"/>
</dbReference>
<reference evidence="12" key="3">
    <citation type="submission" date="2018-04" db="EMBL/GenBank/DDBJ databases">
        <authorList>
            <person name="Go L.Y."/>
            <person name="Mitchell J.A."/>
        </authorList>
    </citation>
    <scope>NUCLEOTIDE SEQUENCE</scope>
    <source>
        <strain evidence="12">BSAS1 3</strain>
    </source>
</reference>
<dbReference type="CDD" id="cd06261">
    <property type="entry name" value="TM_PBP2"/>
    <property type="match status" value="1"/>
</dbReference>
<proteinExistence type="inferred from homology"/>
<dbReference type="EMBL" id="OUNC01000004">
    <property type="protein sequence ID" value="SPP26910.1"/>
    <property type="molecule type" value="Genomic_DNA"/>
</dbReference>
<dbReference type="GO" id="GO:0022857">
    <property type="term" value="F:transmembrane transporter activity"/>
    <property type="evidence" value="ECO:0007669"/>
    <property type="project" value="InterPro"/>
</dbReference>
<evidence type="ECO:0000256" key="1">
    <source>
        <dbReference type="ARBA" id="ARBA00004651"/>
    </source>
</evidence>
<dbReference type="GeneID" id="66536126"/>
<dbReference type="STRING" id="2756.BFR44_03730"/>
<feature type="domain" description="ABC transmembrane type-1" evidence="10">
    <location>
        <begin position="19"/>
        <end position="208"/>
    </location>
</feature>
<evidence type="ECO:0000259" key="10">
    <source>
        <dbReference type="PROSITE" id="PS50928"/>
    </source>
</evidence>
<feature type="transmembrane region" description="Helical" evidence="9">
    <location>
        <begin position="87"/>
        <end position="106"/>
    </location>
</feature>
<accession>A0A1D2L8M7</accession>
<dbReference type="AlphaFoldDB" id="A0A1D2L8M7"/>
<evidence type="ECO:0000256" key="5">
    <source>
        <dbReference type="ARBA" id="ARBA00022970"/>
    </source>
</evidence>
<evidence type="ECO:0000256" key="4">
    <source>
        <dbReference type="ARBA" id="ARBA00022692"/>
    </source>
</evidence>
<evidence type="ECO:0000256" key="7">
    <source>
        <dbReference type="ARBA" id="ARBA00023016"/>
    </source>
</evidence>
<dbReference type="NCBIfam" id="TIGR01726">
    <property type="entry name" value="HEQRo_perm_3TM"/>
    <property type="match status" value="1"/>
</dbReference>
<keyword evidence="8 9" id="KW-0472">Membrane</keyword>
<keyword evidence="7" id="KW-0346">Stress response</keyword>
<feature type="transmembrane region" description="Helical" evidence="9">
    <location>
        <begin position="185"/>
        <end position="207"/>
    </location>
</feature>
<dbReference type="InterPro" id="IPR043429">
    <property type="entry name" value="ArtM/GltK/GlnP/TcyL/YhdX-like"/>
</dbReference>
<keyword evidence="3" id="KW-1003">Cell membrane</keyword>